<accession>A0A975ITE4</accession>
<name>A0A975ITE4_9CAUL</name>
<dbReference type="RefSeq" id="WP_211936755.1">
    <property type="nucleotide sequence ID" value="NZ_CP073078.1"/>
</dbReference>
<organism evidence="1 2">
    <name type="scientific">Phenylobacterium montanum</name>
    <dbReference type="NCBI Taxonomy" id="2823693"/>
    <lineage>
        <taxon>Bacteria</taxon>
        <taxon>Pseudomonadati</taxon>
        <taxon>Pseudomonadota</taxon>
        <taxon>Alphaproteobacteria</taxon>
        <taxon>Caulobacterales</taxon>
        <taxon>Caulobacteraceae</taxon>
        <taxon>Phenylobacterium</taxon>
    </lineage>
</organism>
<dbReference type="KEGG" id="caul:KCG34_16685"/>
<reference evidence="1" key="1">
    <citation type="submission" date="2021-04" db="EMBL/GenBank/DDBJ databases">
        <title>The complete genome sequence of Caulobacter sp. S6.</title>
        <authorList>
            <person name="Tang Y."/>
            <person name="Ouyang W."/>
            <person name="Liu Q."/>
            <person name="Huang B."/>
            <person name="Guo Z."/>
            <person name="Lei P."/>
        </authorList>
    </citation>
    <scope>NUCLEOTIDE SEQUENCE</scope>
    <source>
        <strain evidence="1">S6</strain>
    </source>
</reference>
<dbReference type="EMBL" id="CP073078">
    <property type="protein sequence ID" value="QUD86703.1"/>
    <property type="molecule type" value="Genomic_DNA"/>
</dbReference>
<evidence type="ECO:0000313" key="1">
    <source>
        <dbReference type="EMBL" id="QUD86703.1"/>
    </source>
</evidence>
<dbReference type="InterPro" id="IPR009579">
    <property type="entry name" value="DUF1192"/>
</dbReference>
<proteinExistence type="predicted"/>
<dbReference type="Pfam" id="PF06698">
    <property type="entry name" value="DUF1192"/>
    <property type="match status" value="1"/>
</dbReference>
<sequence length="66" mass="7581">MMEEAPPPRRGRGQALIDVSREDLDLYAVEELEERVGLLQAEIERTRSQIERKRSGRAAADALFKR</sequence>
<protein>
    <submittedName>
        <fullName evidence="1">DUF1192 domain-containing protein</fullName>
    </submittedName>
</protein>
<keyword evidence="2" id="KW-1185">Reference proteome</keyword>
<dbReference type="AlphaFoldDB" id="A0A975ITE4"/>
<evidence type="ECO:0000313" key="2">
    <source>
        <dbReference type="Proteomes" id="UP000676409"/>
    </source>
</evidence>
<dbReference type="Proteomes" id="UP000676409">
    <property type="component" value="Chromosome"/>
</dbReference>
<gene>
    <name evidence="1" type="ORF">KCG34_16685</name>
</gene>